<evidence type="ECO:0000256" key="6">
    <source>
        <dbReference type="RuleBase" id="RU003915"/>
    </source>
</evidence>
<dbReference type="Gene3D" id="1.10.287.460">
    <property type="entry name" value="Peptidyl-prolyl cis-trans isomerase, FKBP-type, N-terminal domain"/>
    <property type="match status" value="1"/>
</dbReference>
<gene>
    <name evidence="10" type="ORF">FLL46_03215</name>
</gene>
<dbReference type="GO" id="GO:0003755">
    <property type="term" value="F:peptidyl-prolyl cis-trans isomerase activity"/>
    <property type="evidence" value="ECO:0007669"/>
    <property type="project" value="UniProtKB-UniRule"/>
</dbReference>
<comment type="caution">
    <text evidence="10">The sequence shown here is derived from an EMBL/GenBank/DDBJ whole genome shotgun (WGS) entry which is preliminary data.</text>
</comment>
<evidence type="ECO:0000256" key="2">
    <source>
        <dbReference type="ARBA" id="ARBA00006577"/>
    </source>
</evidence>
<feature type="domain" description="PPIase FKBP-type" evidence="9">
    <location>
        <begin position="173"/>
        <end position="258"/>
    </location>
</feature>
<sequence>MKKYILALAMSSLIVGCQQEQSAEKAADSKVKDAQTTASKEKATKAPAGGELKAEHKMAYALGAKMADNIIGLNTEYKSLGMDIEKVKQGFMDQLDNQSKLTSEELAQEFQIFQQKIRLAEQQKRQESQAAKTAENKVYLDENLKKGFTQTESGLQYKVVEAAKKGAAKPSATDTVKVHYTGTFTDGRQFDSSVGKNPFEFSLKGGVIQGWLEGVKLMDVGSKYQFVVPPELGYGNSDRGPIPGGSILVFDVELLEIVKPETSGK</sequence>
<dbReference type="EC" id="5.2.1.8" evidence="6"/>
<evidence type="ECO:0000256" key="3">
    <source>
        <dbReference type="ARBA" id="ARBA00023110"/>
    </source>
</evidence>
<organism evidence="10 11">
    <name type="scientific">Aliikangiella coralliicola</name>
    <dbReference type="NCBI Taxonomy" id="2592383"/>
    <lineage>
        <taxon>Bacteria</taxon>
        <taxon>Pseudomonadati</taxon>
        <taxon>Pseudomonadota</taxon>
        <taxon>Gammaproteobacteria</taxon>
        <taxon>Oceanospirillales</taxon>
        <taxon>Pleioneaceae</taxon>
        <taxon>Aliikangiella</taxon>
    </lineage>
</organism>
<keyword evidence="3 5" id="KW-0697">Rotamase</keyword>
<dbReference type="EMBL" id="VIKS01000002">
    <property type="protein sequence ID" value="TQV89152.1"/>
    <property type="molecule type" value="Genomic_DNA"/>
</dbReference>
<reference evidence="10 11" key="1">
    <citation type="submission" date="2019-07" db="EMBL/GenBank/DDBJ databases">
        <title>Draft genome for Aliikangiella sp. M105.</title>
        <authorList>
            <person name="Wang G."/>
        </authorList>
    </citation>
    <scope>NUCLEOTIDE SEQUENCE [LARGE SCALE GENOMIC DNA]</scope>
    <source>
        <strain evidence="10 11">M105</strain>
    </source>
</reference>
<dbReference type="OrthoDB" id="9814548at2"/>
<evidence type="ECO:0000256" key="5">
    <source>
        <dbReference type="PROSITE-ProRule" id="PRU00277"/>
    </source>
</evidence>
<dbReference type="InterPro" id="IPR046357">
    <property type="entry name" value="PPIase_dom_sf"/>
</dbReference>
<feature type="compositionally biased region" description="Basic and acidic residues" evidence="8">
    <location>
        <begin position="28"/>
        <end position="44"/>
    </location>
</feature>
<protein>
    <recommendedName>
        <fullName evidence="6">Peptidyl-prolyl cis-trans isomerase</fullName>
        <ecNumber evidence="6">5.2.1.8</ecNumber>
    </recommendedName>
</protein>
<dbReference type="Pfam" id="PF01346">
    <property type="entry name" value="FKBP_N"/>
    <property type="match status" value="1"/>
</dbReference>
<comment type="catalytic activity">
    <reaction evidence="1 5 6">
        <text>[protein]-peptidylproline (omega=180) = [protein]-peptidylproline (omega=0)</text>
        <dbReference type="Rhea" id="RHEA:16237"/>
        <dbReference type="Rhea" id="RHEA-COMP:10747"/>
        <dbReference type="Rhea" id="RHEA-COMP:10748"/>
        <dbReference type="ChEBI" id="CHEBI:83833"/>
        <dbReference type="ChEBI" id="CHEBI:83834"/>
        <dbReference type="EC" id="5.2.1.8"/>
    </reaction>
</comment>
<dbReference type="InterPro" id="IPR001179">
    <property type="entry name" value="PPIase_FKBP_dom"/>
</dbReference>
<comment type="similarity">
    <text evidence="2 6">Belongs to the FKBP-type PPIase family.</text>
</comment>
<keyword evidence="7" id="KW-0175">Coiled coil</keyword>
<evidence type="ECO:0000313" key="11">
    <source>
        <dbReference type="Proteomes" id="UP000315439"/>
    </source>
</evidence>
<dbReference type="AlphaFoldDB" id="A0A545UI63"/>
<dbReference type="RefSeq" id="WP_142892002.1">
    <property type="nucleotide sequence ID" value="NZ_ML660161.1"/>
</dbReference>
<keyword evidence="11" id="KW-1185">Reference proteome</keyword>
<dbReference type="Proteomes" id="UP000315439">
    <property type="component" value="Unassembled WGS sequence"/>
</dbReference>
<evidence type="ECO:0000256" key="7">
    <source>
        <dbReference type="SAM" id="Coils"/>
    </source>
</evidence>
<evidence type="ECO:0000256" key="8">
    <source>
        <dbReference type="SAM" id="MobiDB-lite"/>
    </source>
</evidence>
<dbReference type="Gene3D" id="3.10.50.40">
    <property type="match status" value="1"/>
</dbReference>
<dbReference type="GO" id="GO:0006457">
    <property type="term" value="P:protein folding"/>
    <property type="evidence" value="ECO:0007669"/>
    <property type="project" value="InterPro"/>
</dbReference>
<dbReference type="PANTHER" id="PTHR43811">
    <property type="entry name" value="FKBP-TYPE PEPTIDYL-PROLYL CIS-TRANS ISOMERASE FKPA"/>
    <property type="match status" value="1"/>
</dbReference>
<evidence type="ECO:0000313" key="10">
    <source>
        <dbReference type="EMBL" id="TQV89152.1"/>
    </source>
</evidence>
<keyword evidence="4 5" id="KW-0413">Isomerase</keyword>
<feature type="coiled-coil region" evidence="7">
    <location>
        <begin position="103"/>
        <end position="137"/>
    </location>
</feature>
<evidence type="ECO:0000256" key="4">
    <source>
        <dbReference type="ARBA" id="ARBA00023235"/>
    </source>
</evidence>
<dbReference type="InterPro" id="IPR000774">
    <property type="entry name" value="PPIase_FKBP_N"/>
</dbReference>
<accession>A0A545UI63</accession>
<dbReference type="InterPro" id="IPR036944">
    <property type="entry name" value="PPIase_FKBP_N_sf"/>
</dbReference>
<proteinExistence type="inferred from homology"/>
<evidence type="ECO:0000256" key="1">
    <source>
        <dbReference type="ARBA" id="ARBA00000971"/>
    </source>
</evidence>
<dbReference type="SUPFAM" id="SSF54534">
    <property type="entry name" value="FKBP-like"/>
    <property type="match status" value="1"/>
</dbReference>
<dbReference type="PANTHER" id="PTHR43811:SF19">
    <property type="entry name" value="39 KDA FK506-BINDING NUCLEAR PROTEIN"/>
    <property type="match status" value="1"/>
</dbReference>
<dbReference type="PROSITE" id="PS50059">
    <property type="entry name" value="FKBP_PPIASE"/>
    <property type="match status" value="1"/>
</dbReference>
<feature type="region of interest" description="Disordered" evidence="8">
    <location>
        <begin position="28"/>
        <end position="50"/>
    </location>
</feature>
<name>A0A545UI63_9GAMM</name>
<dbReference type="PROSITE" id="PS51257">
    <property type="entry name" value="PROKAR_LIPOPROTEIN"/>
    <property type="match status" value="1"/>
</dbReference>
<evidence type="ECO:0000259" key="9">
    <source>
        <dbReference type="PROSITE" id="PS50059"/>
    </source>
</evidence>
<dbReference type="Pfam" id="PF00254">
    <property type="entry name" value="FKBP_C"/>
    <property type="match status" value="1"/>
</dbReference>